<reference evidence="1" key="1">
    <citation type="submission" date="2014-09" db="EMBL/GenBank/DDBJ databases">
        <authorList>
            <person name="Magalhaes I.L.F."/>
            <person name="Oliveira U."/>
            <person name="Santos F.R."/>
            <person name="Vidigal T.H.D.A."/>
            <person name="Brescovit A.D."/>
            <person name="Santos A.J."/>
        </authorList>
    </citation>
    <scope>NUCLEOTIDE SEQUENCE</scope>
    <source>
        <tissue evidence="1">Shoot tissue taken approximately 20 cm above the soil surface</tissue>
    </source>
</reference>
<accession>A0A0A8YIT2</accession>
<sequence length="20" mass="2456">MKAERICRSCMMRNKPLMQE</sequence>
<organism evidence="1">
    <name type="scientific">Arundo donax</name>
    <name type="common">Giant reed</name>
    <name type="synonym">Donax arundinaceus</name>
    <dbReference type="NCBI Taxonomy" id="35708"/>
    <lineage>
        <taxon>Eukaryota</taxon>
        <taxon>Viridiplantae</taxon>
        <taxon>Streptophyta</taxon>
        <taxon>Embryophyta</taxon>
        <taxon>Tracheophyta</taxon>
        <taxon>Spermatophyta</taxon>
        <taxon>Magnoliopsida</taxon>
        <taxon>Liliopsida</taxon>
        <taxon>Poales</taxon>
        <taxon>Poaceae</taxon>
        <taxon>PACMAD clade</taxon>
        <taxon>Arundinoideae</taxon>
        <taxon>Arundineae</taxon>
        <taxon>Arundo</taxon>
    </lineage>
</organism>
<dbReference type="AlphaFoldDB" id="A0A0A8YIT2"/>
<reference evidence="1" key="2">
    <citation type="journal article" date="2015" name="Data Brief">
        <title>Shoot transcriptome of the giant reed, Arundo donax.</title>
        <authorList>
            <person name="Barrero R.A."/>
            <person name="Guerrero F.D."/>
            <person name="Moolhuijzen P."/>
            <person name="Goolsby J.A."/>
            <person name="Tidwell J."/>
            <person name="Bellgard S.E."/>
            <person name="Bellgard M.I."/>
        </authorList>
    </citation>
    <scope>NUCLEOTIDE SEQUENCE</scope>
    <source>
        <tissue evidence="1">Shoot tissue taken approximately 20 cm above the soil surface</tissue>
    </source>
</reference>
<protein>
    <submittedName>
        <fullName evidence="1">Uncharacterized protein</fullName>
    </submittedName>
</protein>
<name>A0A0A8YIT2_ARUDO</name>
<evidence type="ECO:0000313" key="1">
    <source>
        <dbReference type="EMBL" id="JAD25440.1"/>
    </source>
</evidence>
<proteinExistence type="predicted"/>
<dbReference type="EMBL" id="GBRH01272455">
    <property type="protein sequence ID" value="JAD25440.1"/>
    <property type="molecule type" value="Transcribed_RNA"/>
</dbReference>